<dbReference type="SUPFAM" id="SSF52129">
    <property type="entry name" value="Caspase-like"/>
    <property type="match status" value="1"/>
</dbReference>
<evidence type="ECO:0000256" key="4">
    <source>
        <dbReference type="ARBA" id="ARBA00022490"/>
    </source>
</evidence>
<dbReference type="CDD" id="cd00032">
    <property type="entry name" value="CASc"/>
    <property type="match status" value="1"/>
</dbReference>
<evidence type="ECO:0000256" key="14">
    <source>
        <dbReference type="ARBA" id="ARBA00066479"/>
    </source>
</evidence>
<evidence type="ECO:0000256" key="16">
    <source>
        <dbReference type="RuleBase" id="RU003971"/>
    </source>
</evidence>
<evidence type="ECO:0000256" key="11">
    <source>
        <dbReference type="ARBA" id="ARBA00023145"/>
    </source>
</evidence>
<dbReference type="FunFam" id="1.10.533.10:FF:000016">
    <property type="entry name" value="CASP8 and FADD-like apoptosis regulator"/>
    <property type="match status" value="1"/>
</dbReference>
<dbReference type="GO" id="GO:0051604">
    <property type="term" value="P:protein maturation"/>
    <property type="evidence" value="ECO:0007669"/>
    <property type="project" value="UniProtKB-ARBA"/>
</dbReference>
<dbReference type="Pfam" id="PF00619">
    <property type="entry name" value="CARD"/>
    <property type="match status" value="1"/>
</dbReference>
<dbReference type="EC" id="3.4.22.61" evidence="14"/>
<dbReference type="OrthoDB" id="6114029at2759"/>
<dbReference type="GO" id="GO:0032991">
    <property type="term" value="C:protein-containing complex"/>
    <property type="evidence" value="ECO:0007669"/>
    <property type="project" value="UniProtKB-ARBA"/>
</dbReference>
<dbReference type="PANTHER" id="PTHR48169">
    <property type="entry name" value="DED DOMAIN-CONTAINING PROTEIN"/>
    <property type="match status" value="1"/>
</dbReference>
<dbReference type="PROSITE" id="PS01122">
    <property type="entry name" value="CASPASE_CYS"/>
    <property type="match status" value="1"/>
</dbReference>
<dbReference type="GO" id="GO:0006508">
    <property type="term" value="P:proteolysis"/>
    <property type="evidence" value="ECO:0007669"/>
    <property type="project" value="UniProtKB-KW"/>
</dbReference>
<comment type="subcellular location">
    <subcellularLocation>
        <location evidence="2">Cytoplasm</location>
    </subcellularLocation>
    <subcellularLocation>
        <location evidence="1">Nucleus</location>
    </subcellularLocation>
</comment>
<organism evidence="22 23">
    <name type="scientific">Parambassis ranga</name>
    <name type="common">Indian glassy fish</name>
    <dbReference type="NCBI Taxonomy" id="210632"/>
    <lineage>
        <taxon>Eukaryota</taxon>
        <taxon>Metazoa</taxon>
        <taxon>Chordata</taxon>
        <taxon>Craniata</taxon>
        <taxon>Vertebrata</taxon>
        <taxon>Euteleostomi</taxon>
        <taxon>Actinopterygii</taxon>
        <taxon>Neopterygii</taxon>
        <taxon>Teleostei</taxon>
        <taxon>Neoteleostei</taxon>
        <taxon>Acanthomorphata</taxon>
        <taxon>Ovalentaria</taxon>
        <taxon>Ambassidae</taxon>
        <taxon>Parambassis</taxon>
    </lineage>
</organism>
<dbReference type="CDD" id="cd22973">
    <property type="entry name" value="DD_CATIP"/>
    <property type="match status" value="1"/>
</dbReference>
<dbReference type="CDD" id="cd01671">
    <property type="entry name" value="CARD"/>
    <property type="match status" value="1"/>
</dbReference>
<evidence type="ECO:0000256" key="7">
    <source>
        <dbReference type="ARBA" id="ARBA00022703"/>
    </source>
</evidence>
<dbReference type="GO" id="GO:0006915">
    <property type="term" value="P:apoptotic process"/>
    <property type="evidence" value="ECO:0007669"/>
    <property type="project" value="UniProtKB-KW"/>
</dbReference>
<dbReference type="Pfam" id="PF21772">
    <property type="entry name" value="CATIP_N"/>
    <property type="match status" value="1"/>
</dbReference>
<feature type="compositionally biased region" description="Basic and acidic residues" evidence="17">
    <location>
        <begin position="224"/>
        <end position="235"/>
    </location>
</feature>
<evidence type="ECO:0000256" key="15">
    <source>
        <dbReference type="ARBA" id="ARBA00068172"/>
    </source>
</evidence>
<evidence type="ECO:0000256" key="8">
    <source>
        <dbReference type="ARBA" id="ARBA00022737"/>
    </source>
</evidence>
<evidence type="ECO:0000259" key="21">
    <source>
        <dbReference type="PROSITE" id="PS50209"/>
    </source>
</evidence>
<feature type="region of interest" description="Disordered" evidence="17">
    <location>
        <begin position="182"/>
        <end position="235"/>
    </location>
</feature>
<keyword evidence="22" id="KW-1185">Reference proteome</keyword>
<dbReference type="GO" id="GO:0005634">
    <property type="term" value="C:nucleus"/>
    <property type="evidence" value="ECO:0007669"/>
    <property type="project" value="UniProtKB-SubCell"/>
</dbReference>
<evidence type="ECO:0000313" key="22">
    <source>
        <dbReference type="Proteomes" id="UP000515145"/>
    </source>
</evidence>
<dbReference type="PROSITE" id="PS50208">
    <property type="entry name" value="CASPASE_P20"/>
    <property type="match status" value="1"/>
</dbReference>
<dbReference type="InterPro" id="IPR001309">
    <property type="entry name" value="Pept_C14_p20"/>
</dbReference>
<evidence type="ECO:0000259" key="19">
    <source>
        <dbReference type="PROSITE" id="PS50207"/>
    </source>
</evidence>
<dbReference type="GeneID" id="114449695"/>
<accession>A0A6P7K3I6</accession>
<dbReference type="InterPro" id="IPR001875">
    <property type="entry name" value="DED_dom"/>
</dbReference>
<dbReference type="SMART" id="SM00031">
    <property type="entry name" value="DED"/>
    <property type="match status" value="4"/>
</dbReference>
<dbReference type="InParanoid" id="A0A6P7K3I6"/>
<keyword evidence="11" id="KW-0865">Zymogen</keyword>
<feature type="compositionally biased region" description="Polar residues" evidence="17">
    <location>
        <begin position="905"/>
        <end position="926"/>
    </location>
</feature>
<protein>
    <recommendedName>
        <fullName evidence="15">Caspase-8</fullName>
        <ecNumber evidence="14">3.4.22.61</ecNumber>
    </recommendedName>
</protein>
<dbReference type="GO" id="GO:0005737">
    <property type="term" value="C:cytoplasm"/>
    <property type="evidence" value="ECO:0007669"/>
    <property type="project" value="UniProtKB-SubCell"/>
</dbReference>
<evidence type="ECO:0000256" key="9">
    <source>
        <dbReference type="ARBA" id="ARBA00022801"/>
    </source>
</evidence>
<dbReference type="Pfam" id="PF00656">
    <property type="entry name" value="Peptidase_C14"/>
    <property type="match status" value="1"/>
</dbReference>
<dbReference type="CDD" id="cd08334">
    <property type="entry name" value="DED_Caspase_8_10_r2"/>
    <property type="match status" value="2"/>
</dbReference>
<dbReference type="InterPro" id="IPR002138">
    <property type="entry name" value="Pept_C14_p10"/>
</dbReference>
<dbReference type="SUPFAM" id="SSF47986">
    <property type="entry name" value="DEATH domain"/>
    <property type="match status" value="5"/>
</dbReference>
<sequence length="1189" mass="135816">MDSLKLSHIDEELDSTEVAALCFLCLDFIPRKRLEGVRDGKELFSRLEERGLLKNEVFLSQLLHIIRRADLISFLRKDTRQPMETDANPMLSEYRLMLYKLYDNMTQEYLDKMKLLLINTVGRRQMEMSNTALDVFTEMEKKGLISNTDVTKLYETVLKLNKPLASMVEKYIEGIDRHHQYSLPSANTEEQKERERNYNTPVPVSETRPSWDECVSSDAQAESPSHHNEHKKEDCLQSSMAAKDTVRRNKTAIQQTLCTDYRLILNKVYEKDLITWREYNNLKSINKEDVEGHVVELVDKIMSKGEDTCRAFLDLLQTDKEVIKTFPNLKDIQCNGGVVNQEDSHEKPESPEDVEALQRFEETSIFNNGPLEMETPQKDEPAVGALMKNEGAEKELEASDEAITFMSSIDSLVTVSEGGRDLGKFSVTVEFAHRVQQACVMLHAQSHGAIDDSPCGTTVTAYLTSDLKVLEEDYHEYVKLEGHSLDKRCHMVQRDGKMVINKVTTVGEEVTKESISYPMSVLKGLVTEGSNLLLMRLFALRKKVPEHMTFVSLDQRLNIINTSFSELGVKQLEVGGEDLKVFGVQRIVHSLDDGPSTWQCYFLDDGRLASRGQVGSPVIMRLPQQPLKIEKDFEKVPLVWEEDLQMRSEFLDRKEELKASHISYLRQHPEIRALISDFLQFLLLRKPDDVFPFARDAIASAGGSFTAPQMDRLKLSHIDEELDSTEVAALRFLCLDFIQRKRLEGVRDGKELFLRLEERGLLENEVFLSQLLHIIRRADLISLLRKDTRQPMETDANPMLSEYRVMLYKLYEDMTQENLEKMKFLLSNTLGRRQMEMSNNALDVFTEMEKKGLISNTDVTKLYETVQELDQQLASMVEKYIEGIDRHHQYSLPSANTEEQRIDDTTSLTPPVSETRPSFESISSDAQAEPASHHDETEYYRLHHSPRGYCVIINNEEFQGVLKDRGGTQEDAKALTTVFTRLGFAVVKHNNLTARDIRTEINKLRNYNFINHDALVVCVLSHGEKGSIYGSDEQVVNLRELTGPFTSDKVPTLVGKPKLFFIQACQGSGYQKGSVPYSQHPHLEEREQPEIVTDAGPVPETTVPSDADFLLGMATVPDYKSFRHTNTGSIYIQELCRQLTKSAESPQSDDILTVLTRVNREVSKGVFLSHKQMPEPKYTLTKKLVLRFV</sequence>
<dbReference type="GO" id="GO:0004197">
    <property type="term" value="F:cysteine-type endopeptidase activity"/>
    <property type="evidence" value="ECO:0007669"/>
    <property type="project" value="InterPro"/>
</dbReference>
<feature type="domain" description="Caspase family p10" evidence="19">
    <location>
        <begin position="1099"/>
        <end position="1188"/>
    </location>
</feature>
<dbReference type="Gene3D" id="3.40.50.1460">
    <property type="match status" value="1"/>
</dbReference>
<keyword evidence="10" id="KW-0788">Thiol protease</keyword>
<evidence type="ECO:0000256" key="10">
    <source>
        <dbReference type="ARBA" id="ARBA00022807"/>
    </source>
</evidence>
<evidence type="ECO:0000256" key="6">
    <source>
        <dbReference type="ARBA" id="ARBA00022670"/>
    </source>
</evidence>
<dbReference type="InterPro" id="IPR047501">
    <property type="entry name" value="DD_CATIP"/>
</dbReference>
<dbReference type="InterPro" id="IPR011029">
    <property type="entry name" value="DEATH-like_dom_sf"/>
</dbReference>
<feature type="domain" description="DED" evidence="18">
    <location>
        <begin position="802"/>
        <end position="879"/>
    </location>
</feature>
<feature type="domain" description="Caspase family p20" evidence="20">
    <location>
        <begin position="946"/>
        <end position="1069"/>
    </location>
</feature>
<evidence type="ECO:0000256" key="5">
    <source>
        <dbReference type="ARBA" id="ARBA00022553"/>
    </source>
</evidence>
<evidence type="ECO:0000256" key="17">
    <source>
        <dbReference type="SAM" id="MobiDB-lite"/>
    </source>
</evidence>
<dbReference type="Proteomes" id="UP000515145">
    <property type="component" value="Chromosome 17"/>
</dbReference>
<dbReference type="InterPro" id="IPR048777">
    <property type="entry name" value="CATIP_N"/>
</dbReference>
<dbReference type="SMART" id="SM00115">
    <property type="entry name" value="CASc"/>
    <property type="match status" value="1"/>
</dbReference>
<feature type="domain" description="DED" evidence="18">
    <location>
        <begin position="710"/>
        <end position="786"/>
    </location>
</feature>
<dbReference type="Gene3D" id="1.10.533.10">
    <property type="entry name" value="Death Domain, Fas"/>
    <property type="match status" value="5"/>
</dbReference>
<dbReference type="PROSITE" id="PS50168">
    <property type="entry name" value="DED"/>
    <property type="match status" value="4"/>
</dbReference>
<name>A0A6P7K3I6_9TELE</name>
<feature type="region of interest" description="Disordered" evidence="17">
    <location>
        <begin position="891"/>
        <end position="937"/>
    </location>
</feature>
<reference evidence="23" key="1">
    <citation type="submission" date="2025-08" db="UniProtKB">
        <authorList>
            <consortium name="RefSeq"/>
        </authorList>
    </citation>
    <scope>IDENTIFICATION</scope>
</reference>
<dbReference type="GO" id="GO:0043065">
    <property type="term" value="P:positive regulation of apoptotic process"/>
    <property type="evidence" value="ECO:0007669"/>
    <property type="project" value="UniProtKB-ARBA"/>
</dbReference>
<evidence type="ECO:0000256" key="1">
    <source>
        <dbReference type="ARBA" id="ARBA00004123"/>
    </source>
</evidence>
<dbReference type="CDD" id="cd08792">
    <property type="entry name" value="DED_Caspase_8_10_r1"/>
    <property type="match status" value="2"/>
</dbReference>
<keyword evidence="6" id="KW-0645">Protease</keyword>
<evidence type="ECO:0000313" key="23">
    <source>
        <dbReference type="RefSeq" id="XP_028283317.1"/>
    </source>
</evidence>
<evidence type="ECO:0000259" key="20">
    <source>
        <dbReference type="PROSITE" id="PS50208"/>
    </source>
</evidence>
<dbReference type="RefSeq" id="XP_028283317.1">
    <property type="nucleotide sequence ID" value="XM_028427516.1"/>
</dbReference>
<keyword evidence="12" id="KW-0539">Nucleus</keyword>
<keyword evidence="7" id="KW-0053">Apoptosis</keyword>
<dbReference type="AlphaFoldDB" id="A0A6P7K3I6"/>
<gene>
    <name evidence="23" type="primary">LOC114449695</name>
</gene>
<dbReference type="Pfam" id="PF01335">
    <property type="entry name" value="DED"/>
    <property type="match status" value="4"/>
</dbReference>
<keyword evidence="9" id="KW-0378">Hydrolase</keyword>
<dbReference type="SMART" id="SM00114">
    <property type="entry name" value="CARD"/>
    <property type="match status" value="1"/>
</dbReference>
<dbReference type="InterPro" id="IPR011600">
    <property type="entry name" value="Pept_C14_caspase"/>
</dbReference>
<evidence type="ECO:0000259" key="18">
    <source>
        <dbReference type="PROSITE" id="PS50168"/>
    </source>
</evidence>
<feature type="domain" description="DED" evidence="18">
    <location>
        <begin position="93"/>
        <end position="170"/>
    </location>
</feature>
<dbReference type="GO" id="GO:0005886">
    <property type="term" value="C:plasma membrane"/>
    <property type="evidence" value="ECO:0007669"/>
    <property type="project" value="UniProtKB-ARBA"/>
</dbReference>
<dbReference type="FunFam" id="3.40.50.1460:FF:000008">
    <property type="entry name" value="caspase-8 isoform X1"/>
    <property type="match status" value="1"/>
</dbReference>
<evidence type="ECO:0000256" key="13">
    <source>
        <dbReference type="ARBA" id="ARBA00051626"/>
    </source>
</evidence>
<comment type="catalytic activity">
    <reaction evidence="13">
        <text>Strict requirement for Asp at position P1 and has a preferred cleavage sequence of (Leu/Asp/Val)-Glu-Thr-Asp-|-(Gly/Ser/Ala).</text>
        <dbReference type="EC" id="3.4.22.61"/>
    </reaction>
</comment>
<keyword evidence="4" id="KW-0963">Cytoplasm</keyword>
<evidence type="ECO:0000256" key="3">
    <source>
        <dbReference type="ARBA" id="ARBA00010134"/>
    </source>
</evidence>
<evidence type="ECO:0000256" key="12">
    <source>
        <dbReference type="ARBA" id="ARBA00023242"/>
    </source>
</evidence>
<dbReference type="PRINTS" id="PR00376">
    <property type="entry name" value="IL1BCENZYME"/>
</dbReference>
<feature type="domain" description="DED" evidence="18">
    <location>
        <begin position="6"/>
        <end position="77"/>
    </location>
</feature>
<keyword evidence="5" id="KW-0597">Phosphoprotein</keyword>
<dbReference type="PROSITE" id="PS50207">
    <property type="entry name" value="CASPASE_P10"/>
    <property type="match status" value="1"/>
</dbReference>
<proteinExistence type="inferred from homology"/>
<comment type="similarity">
    <text evidence="3 16">Belongs to the peptidase C14A family.</text>
</comment>
<keyword evidence="8" id="KW-0677">Repeat</keyword>
<evidence type="ECO:0000256" key="2">
    <source>
        <dbReference type="ARBA" id="ARBA00004496"/>
    </source>
</evidence>
<dbReference type="InterPro" id="IPR015917">
    <property type="entry name" value="Pept_C14A"/>
</dbReference>
<dbReference type="PANTHER" id="PTHR48169:SF7">
    <property type="entry name" value="CASPASE 10"/>
    <property type="match status" value="1"/>
</dbReference>
<feature type="domain" description="CARD" evidence="21">
    <location>
        <begin position="238"/>
        <end position="317"/>
    </location>
</feature>
<dbReference type="PROSITE" id="PS50209">
    <property type="entry name" value="CARD"/>
    <property type="match status" value="1"/>
</dbReference>
<dbReference type="InterPro" id="IPR029030">
    <property type="entry name" value="Caspase-like_dom_sf"/>
</dbReference>
<dbReference type="InterPro" id="IPR001315">
    <property type="entry name" value="CARD"/>
</dbReference>
<dbReference type="InterPro" id="IPR033139">
    <property type="entry name" value="Caspase_cys_AS"/>
</dbReference>